<dbReference type="EMBL" id="LJQC01000821">
    <property type="protein sequence ID" value="KPW92711.1"/>
    <property type="molecule type" value="Genomic_DNA"/>
</dbReference>
<gene>
    <name evidence="2" type="ORF">ALO75_102014</name>
</gene>
<reference evidence="2 3" key="1">
    <citation type="submission" date="2015-09" db="EMBL/GenBank/DDBJ databases">
        <title>Genome announcement of multiple Pseudomonas syringae strains.</title>
        <authorList>
            <person name="Thakur S."/>
            <person name="Wang P.W."/>
            <person name="Gong Y."/>
            <person name="Weir B.S."/>
            <person name="Guttman D.S."/>
        </authorList>
    </citation>
    <scope>NUCLEOTIDE SEQUENCE [LARGE SCALE GENOMIC DNA]</scope>
    <source>
        <strain evidence="2 3">ICMP17001</strain>
    </source>
</reference>
<proteinExistence type="predicted"/>
<dbReference type="AlphaFoldDB" id="A0A0P9N5I1"/>
<dbReference type="PATRIC" id="fig|317659.3.peg.5185"/>
<evidence type="ECO:0000313" key="2">
    <source>
        <dbReference type="EMBL" id="KPW92711.1"/>
    </source>
</evidence>
<dbReference type="RefSeq" id="WP_046237597.1">
    <property type="nucleotide sequence ID" value="NZ_LJQC01000821.1"/>
</dbReference>
<dbReference type="Pfam" id="PF13503">
    <property type="entry name" value="DUF4123"/>
    <property type="match status" value="1"/>
</dbReference>
<feature type="domain" description="DUF4123" evidence="1">
    <location>
        <begin position="6"/>
        <end position="125"/>
    </location>
</feature>
<evidence type="ECO:0000313" key="3">
    <source>
        <dbReference type="Proteomes" id="UP000051335"/>
    </source>
</evidence>
<evidence type="ECO:0000259" key="1">
    <source>
        <dbReference type="Pfam" id="PF13503"/>
    </source>
</evidence>
<comment type="caution">
    <text evidence="2">The sequence shown here is derived from an EMBL/GenBank/DDBJ whole genome shotgun (WGS) entry which is preliminary data.</text>
</comment>
<dbReference type="Proteomes" id="UP000051335">
    <property type="component" value="Unassembled WGS sequence"/>
</dbReference>
<keyword evidence="3" id="KW-1185">Reference proteome</keyword>
<sequence>MNQANYLLIDGVLRPDALKQLYQRDEPIEIAPLYLGTRWAEIMDLGPVLVRTAHPSELIAQWHRHPEQRIDACIFFSDASLKIVSEHLQRFLSPLDYLGHSSLLRFADPLVMHYWLSSYDPEHLNSTLGPIDQLWVQSPLRSWQQNLDPAITTFVNERAQKVSRAHFPLVSERQLQAFESCHRWLFEGRLYEWIKKQDPLAFLGQSDDQIEIWLTHVVDSAIEWGLVSEYALATWADICHDWGLGFVSSPKGHYQSWCVQYPEHQHLPPELRINALDEYRQKVRTDRDAMHDR</sequence>
<name>A0A0P9N5I1_9PSED</name>
<protein>
    <recommendedName>
        <fullName evidence="1">DUF4123 domain-containing protein</fullName>
    </recommendedName>
</protein>
<accession>A0A0P9N5I1</accession>
<organism evidence="2 3">
    <name type="scientific">Pseudomonas syringae pv. coryli</name>
    <dbReference type="NCBI Taxonomy" id="317659"/>
    <lineage>
        <taxon>Bacteria</taxon>
        <taxon>Pseudomonadati</taxon>
        <taxon>Pseudomonadota</taxon>
        <taxon>Gammaproteobacteria</taxon>
        <taxon>Pseudomonadales</taxon>
        <taxon>Pseudomonadaceae</taxon>
        <taxon>Pseudomonas</taxon>
    </lineage>
</organism>
<dbReference type="InterPro" id="IPR025391">
    <property type="entry name" value="DUF4123"/>
</dbReference>